<evidence type="ECO:0000313" key="2">
    <source>
        <dbReference type="Proteomes" id="UP000050360"/>
    </source>
</evidence>
<reference evidence="1 2" key="1">
    <citation type="submission" date="2015-09" db="EMBL/GenBank/DDBJ databases">
        <title>A metagenomics-based metabolic model of nitrate-dependent anaerobic oxidation of methane by Methanoperedens-like archaea.</title>
        <authorList>
            <person name="Arshad A."/>
            <person name="Speth D.R."/>
            <person name="De Graaf R.M."/>
            <person name="Op Den Camp H.J."/>
            <person name="Jetten M.S."/>
            <person name="Welte C.U."/>
        </authorList>
    </citation>
    <scope>NUCLEOTIDE SEQUENCE [LARGE SCALE GENOMIC DNA]</scope>
</reference>
<dbReference type="Proteomes" id="UP000050360">
    <property type="component" value="Unassembled WGS sequence"/>
</dbReference>
<feature type="non-terminal residue" evidence="1">
    <location>
        <position position="1"/>
    </location>
</feature>
<organism evidence="1 2">
    <name type="scientific">Candidatus Methanoperedens nitratireducens</name>
    <dbReference type="NCBI Taxonomy" id="1392998"/>
    <lineage>
        <taxon>Archaea</taxon>
        <taxon>Methanobacteriati</taxon>
        <taxon>Methanobacteriota</taxon>
        <taxon>Stenosarchaea group</taxon>
        <taxon>Methanomicrobia</taxon>
        <taxon>Methanosarcinales</taxon>
        <taxon>ANME-2 cluster</taxon>
        <taxon>Candidatus Methanoperedentaceae</taxon>
        <taxon>Candidatus Methanoperedens</taxon>
    </lineage>
</organism>
<proteinExistence type="predicted"/>
<comment type="caution">
    <text evidence="1">The sequence shown here is derived from an EMBL/GenBank/DDBJ whole genome shotgun (WGS) entry which is preliminary data.</text>
</comment>
<name>A0A0P8A3H7_9EURY</name>
<sequence length="61" mass="7206">EKMNCEVRTVRNAITSFNKKGKTPIRKFSEKKWTNDNVTEPSCSLWMNSIERIFSRIQVEV</sequence>
<evidence type="ECO:0000313" key="1">
    <source>
        <dbReference type="EMBL" id="KPQ40879.1"/>
    </source>
</evidence>
<gene>
    <name evidence="1" type="ORF">MPEBLZ_04576</name>
</gene>
<dbReference type="EMBL" id="LKCM01000514">
    <property type="protein sequence ID" value="KPQ40879.1"/>
    <property type="molecule type" value="Genomic_DNA"/>
</dbReference>
<accession>A0A0P8A3H7</accession>
<evidence type="ECO:0008006" key="3">
    <source>
        <dbReference type="Google" id="ProtNLM"/>
    </source>
</evidence>
<protein>
    <recommendedName>
        <fullName evidence="3">Transposase</fullName>
    </recommendedName>
</protein>
<dbReference type="AlphaFoldDB" id="A0A0P8A3H7"/>